<accession>A0A0P0CGV7</accession>
<dbReference type="KEGG" id="rti:DC20_04205"/>
<dbReference type="EMBL" id="CP012643">
    <property type="protein sequence ID" value="ALI98333.1"/>
    <property type="molecule type" value="Genomic_DNA"/>
</dbReference>
<protein>
    <recommendedName>
        <fullName evidence="3">STAS/SEC14 domain-containing protein</fullName>
    </recommendedName>
</protein>
<organism evidence="1 2">
    <name type="scientific">Rufibacter tibetensis</name>
    <dbReference type="NCBI Taxonomy" id="512763"/>
    <lineage>
        <taxon>Bacteria</taxon>
        <taxon>Pseudomonadati</taxon>
        <taxon>Bacteroidota</taxon>
        <taxon>Cytophagia</taxon>
        <taxon>Cytophagales</taxon>
        <taxon>Hymenobacteraceae</taxon>
        <taxon>Rufibacter</taxon>
    </lineage>
</organism>
<proteinExistence type="predicted"/>
<evidence type="ECO:0008006" key="3">
    <source>
        <dbReference type="Google" id="ProtNLM"/>
    </source>
</evidence>
<gene>
    <name evidence="1" type="ORF">DC20_04205</name>
</gene>
<sequence>MGRTILLIEPYVTIGVDPETKILYVDWWGDVTKQNVLDGCQQLLGLLEKEKCNMILNNNSNVTSHWKATAIWAATIGFMHLDQTSCAYFAWVKPPKSNLTSDYGSRLDVRNVKVEIFESQLAAERWLLSIGQKLAVRKKEPMYAA</sequence>
<reference evidence="1 2" key="1">
    <citation type="submission" date="2015-08" db="EMBL/GenBank/DDBJ databases">
        <title>Complete genome sequence of Rufibacter tibetensis strain 1351t, a radiation-resistant bacterium from tibet plateau.</title>
        <authorList>
            <person name="Dai J."/>
        </authorList>
    </citation>
    <scope>NUCLEOTIDE SEQUENCE [LARGE SCALE GENOMIC DNA]</scope>
    <source>
        <strain evidence="1 2">1351</strain>
    </source>
</reference>
<evidence type="ECO:0000313" key="2">
    <source>
        <dbReference type="Proteomes" id="UP000061382"/>
    </source>
</evidence>
<dbReference type="AlphaFoldDB" id="A0A0P0CGV7"/>
<dbReference type="Proteomes" id="UP000061382">
    <property type="component" value="Chromosome"/>
</dbReference>
<dbReference type="PATRIC" id="fig|512763.3.peg.935"/>
<evidence type="ECO:0000313" key="1">
    <source>
        <dbReference type="EMBL" id="ALI98333.1"/>
    </source>
</evidence>
<dbReference type="RefSeq" id="WP_062542693.1">
    <property type="nucleotide sequence ID" value="NZ_CP012643.1"/>
</dbReference>
<dbReference type="OrthoDB" id="893408at2"/>
<keyword evidence="2" id="KW-1185">Reference proteome</keyword>
<name>A0A0P0CGV7_9BACT</name>